<sequence>MQPSRVGVGARTVPGVRLFVVDGADGDWSELTSGGDAGGDAVRLVAPDLQRAQRGRHRIRSERPDAEVILDVTVAVAPDFHSVRDLAAIDDGTLRYAGTVDGLTGLIADIGAAGVADGVTLISGPGRVDLRGLGYDVLARLALRGRKTA</sequence>
<keyword evidence="2" id="KW-1185">Reference proteome</keyword>
<dbReference type="Proteomes" id="UP000466517">
    <property type="component" value="Chromosome"/>
</dbReference>
<dbReference type="EMBL" id="AP022610">
    <property type="protein sequence ID" value="BBZ30634.1"/>
    <property type="molecule type" value="Genomic_DNA"/>
</dbReference>
<reference evidence="1 2" key="1">
    <citation type="journal article" date="2019" name="Emerg. Microbes Infect.">
        <title>Comprehensive subspecies identification of 175 nontuberculous mycobacteria species based on 7547 genomic profiles.</title>
        <authorList>
            <person name="Matsumoto Y."/>
            <person name="Kinjo T."/>
            <person name="Motooka D."/>
            <person name="Nabeya D."/>
            <person name="Jung N."/>
            <person name="Uechi K."/>
            <person name="Horii T."/>
            <person name="Iida T."/>
            <person name="Fujita J."/>
            <person name="Nakamura S."/>
        </authorList>
    </citation>
    <scope>NUCLEOTIDE SEQUENCE [LARGE SCALE GENOMIC DNA]</scope>
    <source>
        <strain evidence="1 2">JCM 13574</strain>
    </source>
</reference>
<proteinExistence type="predicted"/>
<gene>
    <name evidence="1" type="ORF">MMAD_49290</name>
</gene>
<organism evidence="1 2">
    <name type="scientific">Mycolicibacterium madagascariense</name>
    <dbReference type="NCBI Taxonomy" id="212765"/>
    <lineage>
        <taxon>Bacteria</taxon>
        <taxon>Bacillati</taxon>
        <taxon>Actinomycetota</taxon>
        <taxon>Actinomycetes</taxon>
        <taxon>Mycobacteriales</taxon>
        <taxon>Mycobacteriaceae</taxon>
        <taxon>Mycolicibacterium</taxon>
    </lineage>
</organism>
<dbReference type="AlphaFoldDB" id="A0A7I7XN63"/>
<evidence type="ECO:0000313" key="2">
    <source>
        <dbReference type="Proteomes" id="UP000466517"/>
    </source>
</evidence>
<protein>
    <submittedName>
        <fullName evidence="1">Uncharacterized protein</fullName>
    </submittedName>
</protein>
<accession>A0A7I7XN63</accession>
<dbReference type="KEGG" id="mmag:MMAD_49290"/>
<name>A0A7I7XN63_9MYCO</name>
<evidence type="ECO:0000313" key="1">
    <source>
        <dbReference type="EMBL" id="BBZ30634.1"/>
    </source>
</evidence>